<evidence type="ECO:0000313" key="3">
    <source>
        <dbReference type="Proteomes" id="UP000243978"/>
    </source>
</evidence>
<evidence type="ECO:0000256" key="1">
    <source>
        <dbReference type="SAM" id="MobiDB-lite"/>
    </source>
</evidence>
<dbReference type="InterPro" id="IPR036629">
    <property type="entry name" value="YjbJ_sf"/>
</dbReference>
<dbReference type="Gene3D" id="1.10.1470.10">
    <property type="entry name" value="YjbJ"/>
    <property type="match status" value="1"/>
</dbReference>
<dbReference type="OrthoDB" id="7651547at2"/>
<evidence type="ECO:0000313" key="2">
    <source>
        <dbReference type="EMBL" id="PTX55986.1"/>
    </source>
</evidence>
<sequence>MTWNDIAQNWTAFSPALLQRWPEIEEERLMTIDGRRDLLVAEIAKQSDADTAEAERQLAQWLDGEVPADVITSEHHDNASITASANELPPGETPLDDDRQFGDDDLAARPMGRS</sequence>
<keyword evidence="3" id="KW-1185">Reference proteome</keyword>
<dbReference type="RefSeq" id="WP_107844225.1">
    <property type="nucleotide sequence ID" value="NZ_QBKS01000001.1"/>
</dbReference>
<protein>
    <submittedName>
        <fullName evidence="2">Uncharacterized protein</fullName>
    </submittedName>
</protein>
<gene>
    <name evidence="2" type="ORF">C8N43_0635</name>
</gene>
<dbReference type="AlphaFoldDB" id="A0A2T6BIW2"/>
<accession>A0A2T6BIW2</accession>
<feature type="region of interest" description="Disordered" evidence="1">
    <location>
        <begin position="69"/>
        <end position="114"/>
    </location>
</feature>
<proteinExistence type="predicted"/>
<name>A0A2T6BIW2_9RHOB</name>
<dbReference type="Proteomes" id="UP000243978">
    <property type="component" value="Unassembled WGS sequence"/>
</dbReference>
<organism evidence="2 3">
    <name type="scientific">Litoreibacter ponti</name>
    <dbReference type="NCBI Taxonomy" id="1510457"/>
    <lineage>
        <taxon>Bacteria</taxon>
        <taxon>Pseudomonadati</taxon>
        <taxon>Pseudomonadota</taxon>
        <taxon>Alphaproteobacteria</taxon>
        <taxon>Rhodobacterales</taxon>
        <taxon>Roseobacteraceae</taxon>
        <taxon>Litoreibacter</taxon>
    </lineage>
</organism>
<reference evidence="2 3" key="1">
    <citation type="submission" date="2018-04" db="EMBL/GenBank/DDBJ databases">
        <title>Genomic Encyclopedia of Archaeal and Bacterial Type Strains, Phase II (KMG-II): from individual species to whole genera.</title>
        <authorList>
            <person name="Goeker M."/>
        </authorList>
    </citation>
    <scope>NUCLEOTIDE SEQUENCE [LARGE SCALE GENOMIC DNA]</scope>
    <source>
        <strain evidence="2 3">DSM 100977</strain>
    </source>
</reference>
<dbReference type="EMBL" id="QBKS01000001">
    <property type="protein sequence ID" value="PTX55986.1"/>
    <property type="molecule type" value="Genomic_DNA"/>
</dbReference>
<comment type="caution">
    <text evidence="2">The sequence shown here is derived from an EMBL/GenBank/DDBJ whole genome shotgun (WGS) entry which is preliminary data.</text>
</comment>